<feature type="domain" description="N-acetylmuramoyl-L-alanine amidase" evidence="3">
    <location>
        <begin position="25"/>
        <end position="156"/>
    </location>
</feature>
<dbReference type="RefSeq" id="WP_066669836.1">
    <property type="nucleotide sequence ID" value="NZ_CP016171.1"/>
</dbReference>
<dbReference type="GO" id="GO:0009253">
    <property type="term" value="P:peptidoglycan catabolic process"/>
    <property type="evidence" value="ECO:0007669"/>
    <property type="project" value="InterPro"/>
</dbReference>
<dbReference type="Proteomes" id="UP000092213">
    <property type="component" value="Chromosome"/>
</dbReference>
<sequence>MSTPTFRRLSVEQFAQILDRFPFERRINAVHMHHTWRPTRRDFRGHDTIVGMWRHHTQVNGWRDIAQHLTIDPEGMVWLGRNWNLPPASAAGHNGNSQVGPFMFEMIGDFDVGRDVFDGPQRDAALEVTALVLNRFDLPTSALAFHNSMSSKSCPGSSIDYADVRARVDAMRATRASSRAVFDGPFPYEEMAELQRAMSTLLRVPAGVEPADAEHQHGDQRDIGWTMERGGEGAGRFPPDLLAALQPHLVNTSMGRFSADGIATTSKADVDAIFDVHLPTALKQAEHARRKLRLLFYAHGGLVDEASGLDIAVKHIDWWRRNDIYPVYFVWQTGLFETLGNLLRRASQGPEGRRDVFDFTLDPVIELSARALRGPDIWAGMKSNAEHAVDPPGAADGDVGAAWYVAQRLAAFCKGQEGKIALHAVGHSAGSIFHAHFLAAAREHGVPPFESAHFYAPAIRVDTFKRLLGDHIGPGKAVNRLTLFTLNRYLERKDHCAHVYHKSLLYLVSRALEKDRDAAILGLEDCLREDPGLRELFGLSGNGAGVGEIVWSRTDTESGSASSTATSHGGFDDDAPTLNSTVRRILEKGDSDPIVEYPRPREGPQADGWKEGVTWPEEVLEFHRGAQRPALNGGAHIQATVSGSNGFDHGGVSLASGRRVALCVGINAYPDPEHRLQACVPDARLWSQTLAGLGFGTRMLLDGAATRGAIDAELRAMVRDSRPGDVIVFQFSGHGTHVEDINGDELDRRDEALCPVNFAEGQLYIDDDIAEIFAAVPEGVNFTCFIDCCHSGTNTRFAVGTSPGGLGGSRHVGTLAKPRYVRPTPELERAHRDFRRALAGGARGIEHATTVRMDSGGTERMRNVAFAACRDDEVAWERDGQGDFTLRATQVLRRGINGMTHEDFIRRVIAEFGPQPSQHPRLDCAPAMLQAPLLQPLGAAVPAVNGIAGQPMVSVGAMYGRPLLP</sequence>
<dbReference type="Gene3D" id="3.40.50.1460">
    <property type="match status" value="1"/>
</dbReference>
<reference evidence="4 5" key="1">
    <citation type="submission" date="2016-06" db="EMBL/GenBank/DDBJ databases">
        <title>Complete genome sequences of Bordetella bronchialis and Bordetella flabilis.</title>
        <authorList>
            <person name="LiPuma J.J."/>
            <person name="Spilker T."/>
        </authorList>
    </citation>
    <scope>NUCLEOTIDE SEQUENCE [LARGE SCALE GENOMIC DNA]</scope>
    <source>
        <strain evidence="4 5">AU17976</strain>
    </source>
</reference>
<dbReference type="PANTHER" id="PTHR48104">
    <property type="entry name" value="METACASPASE-4"/>
    <property type="match status" value="1"/>
</dbReference>
<dbReference type="CDD" id="cd06583">
    <property type="entry name" value="PGRP"/>
    <property type="match status" value="1"/>
</dbReference>
<evidence type="ECO:0000259" key="3">
    <source>
        <dbReference type="Pfam" id="PF01510"/>
    </source>
</evidence>
<dbReference type="GO" id="GO:0004197">
    <property type="term" value="F:cysteine-type endopeptidase activity"/>
    <property type="evidence" value="ECO:0007669"/>
    <property type="project" value="InterPro"/>
</dbReference>
<gene>
    <name evidence="4" type="ORF">BAU08_13875</name>
</gene>
<feature type="region of interest" description="Disordered" evidence="1">
    <location>
        <begin position="555"/>
        <end position="578"/>
    </location>
</feature>
<dbReference type="Pfam" id="PF01510">
    <property type="entry name" value="Amidase_2"/>
    <property type="match status" value="1"/>
</dbReference>
<dbReference type="InterPro" id="IPR011600">
    <property type="entry name" value="Pept_C14_caspase"/>
</dbReference>
<dbReference type="Pfam" id="PF00656">
    <property type="entry name" value="Peptidase_C14"/>
    <property type="match status" value="1"/>
</dbReference>
<dbReference type="SUPFAM" id="SSF55846">
    <property type="entry name" value="N-acetylmuramoyl-L-alanine amidase-like"/>
    <property type="match status" value="1"/>
</dbReference>
<evidence type="ECO:0000256" key="1">
    <source>
        <dbReference type="SAM" id="MobiDB-lite"/>
    </source>
</evidence>
<dbReference type="PANTHER" id="PTHR48104:SF30">
    <property type="entry name" value="METACASPASE-1"/>
    <property type="match status" value="1"/>
</dbReference>
<dbReference type="InterPro" id="IPR036505">
    <property type="entry name" value="Amidase/PGRP_sf"/>
</dbReference>
<dbReference type="SUPFAM" id="SSF52129">
    <property type="entry name" value="Caspase-like"/>
    <property type="match status" value="1"/>
</dbReference>
<dbReference type="GO" id="GO:0005737">
    <property type="term" value="C:cytoplasm"/>
    <property type="evidence" value="ECO:0007669"/>
    <property type="project" value="TreeGrafter"/>
</dbReference>
<dbReference type="EMBL" id="CP016171">
    <property type="protein sequence ID" value="ANN72287.1"/>
    <property type="molecule type" value="Genomic_DNA"/>
</dbReference>
<name>A0A193FWZ9_9BORD</name>
<evidence type="ECO:0000259" key="2">
    <source>
        <dbReference type="Pfam" id="PF00656"/>
    </source>
</evidence>
<feature type="compositionally biased region" description="Low complexity" evidence="1">
    <location>
        <begin position="558"/>
        <end position="569"/>
    </location>
</feature>
<dbReference type="GO" id="GO:0008745">
    <property type="term" value="F:N-acetylmuramoyl-L-alanine amidase activity"/>
    <property type="evidence" value="ECO:0007669"/>
    <property type="project" value="InterPro"/>
</dbReference>
<dbReference type="AlphaFoldDB" id="A0A193FWZ9"/>
<protein>
    <submittedName>
        <fullName evidence="4">Uncharacterized protein</fullName>
    </submittedName>
</protein>
<dbReference type="Gene3D" id="3.40.80.10">
    <property type="entry name" value="Peptidoglycan recognition protein-like"/>
    <property type="match status" value="1"/>
</dbReference>
<dbReference type="InterPro" id="IPR029030">
    <property type="entry name" value="Caspase-like_dom_sf"/>
</dbReference>
<evidence type="ECO:0000313" key="5">
    <source>
        <dbReference type="Proteomes" id="UP000092213"/>
    </source>
</evidence>
<accession>A0A193FWZ9</accession>
<dbReference type="GO" id="GO:0006508">
    <property type="term" value="P:proteolysis"/>
    <property type="evidence" value="ECO:0007669"/>
    <property type="project" value="InterPro"/>
</dbReference>
<dbReference type="STRING" id="463025.BAU08_13875"/>
<organism evidence="4 5">
    <name type="scientific">Bordetella bronchialis</name>
    <dbReference type="NCBI Taxonomy" id="463025"/>
    <lineage>
        <taxon>Bacteria</taxon>
        <taxon>Pseudomonadati</taxon>
        <taxon>Pseudomonadota</taxon>
        <taxon>Betaproteobacteria</taxon>
        <taxon>Burkholderiales</taxon>
        <taxon>Alcaligenaceae</taxon>
        <taxon>Bordetella</taxon>
    </lineage>
</organism>
<dbReference type="InterPro" id="IPR050452">
    <property type="entry name" value="Metacaspase"/>
</dbReference>
<evidence type="ECO:0000313" key="4">
    <source>
        <dbReference type="EMBL" id="ANN72287.1"/>
    </source>
</evidence>
<proteinExistence type="predicted"/>
<dbReference type="InterPro" id="IPR002502">
    <property type="entry name" value="Amidase_domain"/>
</dbReference>
<feature type="domain" description="Peptidase C14 caspase" evidence="2">
    <location>
        <begin position="658"/>
        <end position="924"/>
    </location>
</feature>